<feature type="domain" description="Thioredoxin-like fold" evidence="3">
    <location>
        <begin position="129"/>
        <end position="255"/>
    </location>
</feature>
<dbReference type="OrthoDB" id="5298214at2"/>
<dbReference type="InterPro" id="IPR051470">
    <property type="entry name" value="Thiol:disulfide_interchange"/>
</dbReference>
<dbReference type="KEGG" id="paur:FGL86_03700"/>
<dbReference type="Pfam" id="PF13098">
    <property type="entry name" value="Thioredoxin_2"/>
    <property type="match status" value="1"/>
</dbReference>
<proteinExistence type="inferred from homology"/>
<dbReference type="PANTHER" id="PTHR35272">
    <property type="entry name" value="THIOL:DISULFIDE INTERCHANGE PROTEIN DSBC-RELATED"/>
    <property type="match status" value="1"/>
</dbReference>
<keyword evidence="1" id="KW-0574">Periplasm</keyword>
<dbReference type="InterPro" id="IPR036249">
    <property type="entry name" value="Thioredoxin-like_sf"/>
</dbReference>
<evidence type="ECO:0000259" key="3">
    <source>
        <dbReference type="Pfam" id="PF13098"/>
    </source>
</evidence>
<dbReference type="PANTHER" id="PTHR35272:SF4">
    <property type="entry name" value="THIOL:DISULFIDE INTERCHANGE PROTEIN DSBG"/>
    <property type="match status" value="1"/>
</dbReference>
<comment type="subcellular location">
    <subcellularLocation>
        <location evidence="1">Periplasm</location>
    </subcellularLocation>
</comment>
<sequence>MSPTFCRSRLVLPLTAGLLTLGLITGQAQAQEQSSNLPAPIQFLTTQGLEVHGTFEAPGDLTGYAASVQGQPMAVYLTGDGKHAIIGNLIDAEGNNLSSEPLEKLVSGPKNAENWAQLEDSAWIQDGDKNAPRILYVFTDPNCPYCKKFWEEARPWIESGDVQMRHIMIGILRPDSSDKAAALLAADDPEQALNDYYLEDDQKPTSQPTETAKEKVEDNNRLMKDAELYATPTIFYRNGDEVGVAQGVPQGDKMEEVMGSARP</sequence>
<evidence type="ECO:0000256" key="2">
    <source>
        <dbReference type="SAM" id="MobiDB-lite"/>
    </source>
</evidence>
<dbReference type="CDD" id="cd03020">
    <property type="entry name" value="DsbA_DsbC_DsbG"/>
    <property type="match status" value="1"/>
</dbReference>
<dbReference type="SUPFAM" id="SSF52833">
    <property type="entry name" value="Thioredoxin-like"/>
    <property type="match status" value="1"/>
</dbReference>
<feature type="signal peptide" evidence="1">
    <location>
        <begin position="1"/>
        <end position="30"/>
    </location>
</feature>
<dbReference type="InterPro" id="IPR033954">
    <property type="entry name" value="DiS-bond_Isoase_DsbC/G"/>
</dbReference>
<evidence type="ECO:0000313" key="4">
    <source>
        <dbReference type="EMBL" id="QEA38263.1"/>
    </source>
</evidence>
<dbReference type="NCBIfam" id="NF008657">
    <property type="entry name" value="PRK11657.1"/>
    <property type="match status" value="1"/>
</dbReference>
<keyword evidence="1" id="KW-0732">Signal</keyword>
<dbReference type="SUPFAM" id="SSF54423">
    <property type="entry name" value="DsbC/DsbG N-terminal domain-like"/>
    <property type="match status" value="1"/>
</dbReference>
<dbReference type="AlphaFoldDB" id="A0A5B8ST41"/>
<dbReference type="InterPro" id="IPR012336">
    <property type="entry name" value="Thioredoxin-like_fold"/>
</dbReference>
<feature type="compositionally biased region" description="Basic and acidic residues" evidence="2">
    <location>
        <begin position="211"/>
        <end position="220"/>
    </location>
</feature>
<dbReference type="InterPro" id="IPR009094">
    <property type="entry name" value="DiS-bond_isomerase_DsbC/G_N_sf"/>
</dbReference>
<evidence type="ECO:0000313" key="5">
    <source>
        <dbReference type="Proteomes" id="UP000321272"/>
    </source>
</evidence>
<organism evidence="4 5">
    <name type="scientific">Pistricoccus aurantiacus</name>
    <dbReference type="NCBI Taxonomy" id="1883414"/>
    <lineage>
        <taxon>Bacteria</taxon>
        <taxon>Pseudomonadati</taxon>
        <taxon>Pseudomonadota</taxon>
        <taxon>Gammaproteobacteria</taxon>
        <taxon>Oceanospirillales</taxon>
        <taxon>Halomonadaceae</taxon>
        <taxon>Pistricoccus</taxon>
    </lineage>
</organism>
<evidence type="ECO:0000256" key="1">
    <source>
        <dbReference type="RuleBase" id="RU364038"/>
    </source>
</evidence>
<keyword evidence="1" id="KW-0676">Redox-active center</keyword>
<dbReference type="Gene3D" id="3.10.450.70">
    <property type="entry name" value="Disulphide bond isomerase, DsbC/G, N-terminal"/>
    <property type="match status" value="1"/>
</dbReference>
<reference evidence="4 5" key="1">
    <citation type="submission" date="2019-06" db="EMBL/GenBank/DDBJ databases">
        <title>Genome analyses of bacteria isolated from kimchi.</title>
        <authorList>
            <person name="Lee S."/>
            <person name="Ahn S."/>
            <person name="Roh S."/>
        </authorList>
    </citation>
    <scope>NUCLEOTIDE SEQUENCE [LARGE SCALE GENOMIC DNA]</scope>
    <source>
        <strain evidence="4 5">CBA4606</strain>
    </source>
</reference>
<feature type="region of interest" description="Disordered" evidence="2">
    <location>
        <begin position="200"/>
        <end position="220"/>
    </location>
</feature>
<dbReference type="GO" id="GO:0042597">
    <property type="term" value="C:periplasmic space"/>
    <property type="evidence" value="ECO:0007669"/>
    <property type="project" value="UniProtKB-SubCell"/>
</dbReference>
<comment type="similarity">
    <text evidence="1">Belongs to the thioredoxin family. DsbC subfamily.</text>
</comment>
<comment type="function">
    <text evidence="1">Required for disulfide bond formation in some periplasmic proteins. Acts by transferring its disulfide bond to other proteins and is reduced in the process.</text>
</comment>
<feature type="chain" id="PRO_5023083070" description="Thiol:disulfide interchange protein" evidence="1">
    <location>
        <begin position="31"/>
        <end position="263"/>
    </location>
</feature>
<protein>
    <recommendedName>
        <fullName evidence="1">Thiol:disulfide interchange protein</fullName>
    </recommendedName>
</protein>
<name>A0A5B8ST41_9GAMM</name>
<dbReference type="RefSeq" id="WP_147183331.1">
    <property type="nucleotide sequence ID" value="NZ_CP042382.1"/>
</dbReference>
<dbReference type="Gene3D" id="3.40.30.10">
    <property type="entry name" value="Glutaredoxin"/>
    <property type="match status" value="1"/>
</dbReference>
<accession>A0A5B8ST41</accession>
<dbReference type="EMBL" id="CP042382">
    <property type="protein sequence ID" value="QEA38263.1"/>
    <property type="molecule type" value="Genomic_DNA"/>
</dbReference>
<keyword evidence="5" id="KW-1185">Reference proteome</keyword>
<gene>
    <name evidence="4" type="primary">dsbG</name>
    <name evidence="4" type="ORF">FGL86_03700</name>
</gene>
<dbReference type="Proteomes" id="UP000321272">
    <property type="component" value="Chromosome"/>
</dbReference>